<feature type="compositionally biased region" description="Basic residues" evidence="1">
    <location>
        <begin position="448"/>
        <end position="459"/>
    </location>
</feature>
<feature type="region of interest" description="Disordered" evidence="1">
    <location>
        <begin position="584"/>
        <end position="677"/>
    </location>
</feature>
<gene>
    <name evidence="2" type="ORF">CPRI1469_LOCUS5067</name>
</gene>
<feature type="compositionally biased region" description="Basic and acidic residues" evidence="1">
    <location>
        <begin position="214"/>
        <end position="246"/>
    </location>
</feature>
<sequence>MGSEFENDGALGSIAMNPGPCLVRPRRSCRSRTIPQTYQIDEDDEDVFERRKVRRGKKRKGKGKRSSAAKAKHPEEENHEEEEEEHLELDEDTRKLHSRHWSPSLGTSEVAKTWQFSCVLDFFSRFGKDVYGKAMQLVEKHAEKEAAFWNQEDLTVYDDARVFGSVFFTSEQLVKSLLLGKGDAGGGAVPAKVKTEPGEDPQGKQDMETGSGVKAEEGKKVEEAEEAMTKEEKAEEGDKGKDEDARAEVAHDPYLLADIHIMMLKGLHWRVRSPPCRMNWLEVLQKDVLSHWAEVSEMQFPSCFFQDNGEDEEEKGLPALYEEMEPMERLELLRFVCELCCEKHAAIVTRIENAVFHNLLPKKVKEAAAEMGPWDMPFEATIPGAGGKKVLVTEETEFVDDLRMNEAYAKDLYGRRYWLLNLYPEQGHCFMLRELPPGAVGNDESAKRSTRGSKGRKRESRVTEVPEISGHELICSSGEEFLHFVDKWATEDLFSEKFTTKFEASDVARSISEHKEQMHKLEMAQERLKSQLGVTNVMDTMYATTYDLAEDGSRRSRRKTKAVSYAEMDADFDYQIEDAIKNQEERRMSSRVQRSRGNIRSWSEDELSEDHGSKEGETGKSSDSGGSEYQQEEDDDEDDRESDEVSRQRASNSVVRVVHNTPQRPNAGGKPVSESEGVISHVRQNLSMAASVNSKVQHLLGGTFGKAENSDEAHEVLDDEVHVVSDEEPNMESDSEYQEESESELSDSSQGGVKNAGAPTVDADGWYRRK</sequence>
<evidence type="ECO:0000256" key="1">
    <source>
        <dbReference type="SAM" id="MobiDB-lite"/>
    </source>
</evidence>
<feature type="compositionally biased region" description="Basic and acidic residues" evidence="1">
    <location>
        <begin position="609"/>
        <end position="620"/>
    </location>
</feature>
<protein>
    <recommendedName>
        <fullName evidence="3">DDT domain-containing protein</fullName>
    </recommendedName>
</protein>
<reference evidence="2" key="1">
    <citation type="submission" date="2021-01" db="EMBL/GenBank/DDBJ databases">
        <authorList>
            <person name="Corre E."/>
            <person name="Pelletier E."/>
            <person name="Niang G."/>
            <person name="Scheremetjew M."/>
            <person name="Finn R."/>
            <person name="Kale V."/>
            <person name="Holt S."/>
            <person name="Cochrane G."/>
            <person name="Meng A."/>
            <person name="Brown T."/>
            <person name="Cohen L."/>
        </authorList>
    </citation>
    <scope>NUCLEOTIDE SEQUENCE</scope>
    <source>
        <strain evidence="2">CCMP1205</strain>
    </source>
</reference>
<proteinExistence type="predicted"/>
<feature type="compositionally biased region" description="Acidic residues" evidence="1">
    <location>
        <begin position="77"/>
        <end position="91"/>
    </location>
</feature>
<feature type="region of interest" description="Disordered" evidence="1">
    <location>
        <begin position="1"/>
        <end position="91"/>
    </location>
</feature>
<feature type="compositionally biased region" description="Basic residues" evidence="1">
    <location>
        <begin position="51"/>
        <end position="71"/>
    </location>
</feature>
<name>A0A7S2X0H4_9CHLO</name>
<feature type="region of interest" description="Disordered" evidence="1">
    <location>
        <begin position="184"/>
        <end position="246"/>
    </location>
</feature>
<accession>A0A7S2X0H4</accession>
<feature type="compositionally biased region" description="Polar residues" evidence="1">
    <location>
        <begin position="590"/>
        <end position="601"/>
    </location>
</feature>
<feature type="compositionally biased region" description="Acidic residues" evidence="1">
    <location>
        <begin position="630"/>
        <end position="642"/>
    </location>
</feature>
<feature type="compositionally biased region" description="Polar residues" evidence="1">
    <location>
        <begin position="650"/>
        <end position="664"/>
    </location>
</feature>
<evidence type="ECO:0008006" key="3">
    <source>
        <dbReference type="Google" id="ProtNLM"/>
    </source>
</evidence>
<feature type="region of interest" description="Disordered" evidence="1">
    <location>
        <begin position="440"/>
        <end position="463"/>
    </location>
</feature>
<feature type="compositionally biased region" description="Acidic residues" evidence="1">
    <location>
        <begin position="726"/>
        <end position="745"/>
    </location>
</feature>
<organism evidence="2">
    <name type="scientific">Chloropicon primus</name>
    <dbReference type="NCBI Taxonomy" id="1764295"/>
    <lineage>
        <taxon>Eukaryota</taxon>
        <taxon>Viridiplantae</taxon>
        <taxon>Chlorophyta</taxon>
        <taxon>Chloropicophyceae</taxon>
        <taxon>Chloropicales</taxon>
        <taxon>Chloropicaceae</taxon>
        <taxon>Chloropicon</taxon>
    </lineage>
</organism>
<evidence type="ECO:0000313" key="2">
    <source>
        <dbReference type="EMBL" id="CAD9716211.1"/>
    </source>
</evidence>
<dbReference type="EMBL" id="HBHL01007761">
    <property type="protein sequence ID" value="CAD9716211.1"/>
    <property type="molecule type" value="Transcribed_RNA"/>
</dbReference>
<dbReference type="AlphaFoldDB" id="A0A7S2X0H4"/>
<feature type="region of interest" description="Disordered" evidence="1">
    <location>
        <begin position="720"/>
        <end position="770"/>
    </location>
</feature>
<feature type="compositionally biased region" description="Basic and acidic residues" evidence="1">
    <location>
        <begin position="193"/>
        <end position="207"/>
    </location>
</feature>